<dbReference type="InterPro" id="IPR011862">
    <property type="entry name" value="Phos-bd"/>
</dbReference>
<dbReference type="CDD" id="cd13654">
    <property type="entry name" value="PBP2_phosphate_like_2"/>
    <property type="match status" value="1"/>
</dbReference>
<evidence type="ECO:0000313" key="13">
    <source>
        <dbReference type="Proteomes" id="UP001597541"/>
    </source>
</evidence>
<keyword evidence="13" id="KW-1185">Reference proteome</keyword>
<evidence type="ECO:0000256" key="10">
    <source>
        <dbReference type="RuleBase" id="RU367119"/>
    </source>
</evidence>
<comment type="similarity">
    <text evidence="3 10">Belongs to the PstS family.</text>
</comment>
<dbReference type="InterPro" id="IPR050811">
    <property type="entry name" value="Phosphate_ABC_transporter"/>
</dbReference>
<dbReference type="Pfam" id="PF12849">
    <property type="entry name" value="PBP_like_2"/>
    <property type="match status" value="1"/>
</dbReference>
<evidence type="ECO:0000256" key="4">
    <source>
        <dbReference type="ARBA" id="ARBA00011529"/>
    </source>
</evidence>
<evidence type="ECO:0000313" key="12">
    <source>
        <dbReference type="EMBL" id="MFD2613356.1"/>
    </source>
</evidence>
<dbReference type="EMBL" id="JBHUME010000008">
    <property type="protein sequence ID" value="MFD2613356.1"/>
    <property type="molecule type" value="Genomic_DNA"/>
</dbReference>
<dbReference type="Proteomes" id="UP001597541">
    <property type="component" value="Unassembled WGS sequence"/>
</dbReference>
<keyword evidence="10" id="KW-0472">Membrane</keyword>
<dbReference type="PANTHER" id="PTHR30570">
    <property type="entry name" value="PERIPLASMIC PHOSPHATE BINDING COMPONENT OF PHOSPHATE ABC TRANSPORTER"/>
    <property type="match status" value="1"/>
</dbReference>
<evidence type="ECO:0000256" key="7">
    <source>
        <dbReference type="ARBA" id="ARBA00022729"/>
    </source>
</evidence>
<dbReference type="NCBIfam" id="TIGR02136">
    <property type="entry name" value="ptsS_2"/>
    <property type="match status" value="1"/>
</dbReference>
<keyword evidence="8 10" id="KW-0564">Palmitate</keyword>
<dbReference type="InterPro" id="IPR024370">
    <property type="entry name" value="PBP_domain"/>
</dbReference>
<sequence>MFTNVLRKGSIVLASTVLAFTLAACGNNGGSNTAGGNTAAGGNNTGTEQAADLKGEIRIDGSSTVFPITQAVAEEFMAVNNGVNVTVGEGGTSTGFKKIINGEIDIADASRHVKDEEVADLKAKNQEVVEMPIALDGITVVVNKENTWAKEITVDELKKIWQKDSTVKLWSDVRADWPKEPIKLYGPGTSSGTFEYFTEEINGKKNESRTDYTPSEDDNVLVTGVAGDKNAMGYFGFAYYEENQEKLTAVSIKADANAPAVAPSVDTIRDGSYKPLSRPIFIYPLKSALAKPEIAAFLKYYNSEEGQTLVEEVGYIKLPAEDYQKNLDQLK</sequence>
<evidence type="ECO:0000256" key="9">
    <source>
        <dbReference type="ARBA" id="ARBA00023288"/>
    </source>
</evidence>
<accession>A0ABW5PEK5</accession>
<comment type="caution">
    <text evidence="12">The sequence shown here is derived from an EMBL/GenBank/DDBJ whole genome shotgun (WGS) entry which is preliminary data.</text>
</comment>
<evidence type="ECO:0000259" key="11">
    <source>
        <dbReference type="Pfam" id="PF12849"/>
    </source>
</evidence>
<reference evidence="13" key="1">
    <citation type="journal article" date="2019" name="Int. J. Syst. Evol. Microbiol.">
        <title>The Global Catalogue of Microorganisms (GCM) 10K type strain sequencing project: providing services to taxonomists for standard genome sequencing and annotation.</title>
        <authorList>
            <consortium name="The Broad Institute Genomics Platform"/>
            <consortium name="The Broad Institute Genome Sequencing Center for Infectious Disease"/>
            <person name="Wu L."/>
            <person name="Ma J."/>
        </authorList>
    </citation>
    <scope>NUCLEOTIDE SEQUENCE [LARGE SCALE GENOMIC DNA]</scope>
    <source>
        <strain evidence="13">KCTC 3950</strain>
    </source>
</reference>
<comment type="function">
    <text evidence="1">Part of the ABC transporter complex PstSACB involved in phosphate import.</text>
</comment>
<comment type="subcellular location">
    <subcellularLocation>
        <location evidence="2 10">Cell membrane</location>
        <topology evidence="2 10">Lipid-anchor</topology>
    </subcellularLocation>
</comment>
<keyword evidence="7 10" id="KW-0732">Signal</keyword>
<evidence type="ECO:0000256" key="6">
    <source>
        <dbReference type="ARBA" id="ARBA00022592"/>
    </source>
</evidence>
<name>A0ABW5PEK5_9BACL</name>
<feature type="domain" description="PBP" evidence="11">
    <location>
        <begin position="47"/>
        <end position="305"/>
    </location>
</feature>
<proteinExistence type="inferred from homology"/>
<keyword evidence="6 10" id="KW-0592">Phosphate transport</keyword>
<evidence type="ECO:0000256" key="2">
    <source>
        <dbReference type="ARBA" id="ARBA00004193"/>
    </source>
</evidence>
<protein>
    <recommendedName>
        <fullName evidence="10">Phosphate-binding protein</fullName>
    </recommendedName>
</protein>
<dbReference type="RefSeq" id="WP_377603353.1">
    <property type="nucleotide sequence ID" value="NZ_JBHUME010000008.1"/>
</dbReference>
<feature type="chain" id="PRO_5045004130" description="Phosphate-binding protein" evidence="10">
    <location>
        <begin position="20"/>
        <end position="331"/>
    </location>
</feature>
<comment type="function">
    <text evidence="10">Involved in the system for phosphate transport across the cytoplasmic membrane.</text>
</comment>
<keyword evidence="9 10" id="KW-0449">Lipoprotein</keyword>
<comment type="subunit">
    <text evidence="4 10">The complex is composed of two ATP-binding proteins (PstB), two transmembrane proteins (PstC and PstA) and a solute-binding protein (PstS).</text>
</comment>
<dbReference type="SUPFAM" id="SSF53850">
    <property type="entry name" value="Periplasmic binding protein-like II"/>
    <property type="match status" value="1"/>
</dbReference>
<dbReference type="Gene3D" id="3.40.190.10">
    <property type="entry name" value="Periplasmic binding protein-like II"/>
    <property type="match status" value="2"/>
</dbReference>
<feature type="signal peptide" evidence="10">
    <location>
        <begin position="1"/>
        <end position="19"/>
    </location>
</feature>
<evidence type="ECO:0000256" key="5">
    <source>
        <dbReference type="ARBA" id="ARBA00022448"/>
    </source>
</evidence>
<organism evidence="12 13">
    <name type="scientific">Paenibacillus gansuensis</name>
    <dbReference type="NCBI Taxonomy" id="306542"/>
    <lineage>
        <taxon>Bacteria</taxon>
        <taxon>Bacillati</taxon>
        <taxon>Bacillota</taxon>
        <taxon>Bacilli</taxon>
        <taxon>Bacillales</taxon>
        <taxon>Paenibacillaceae</taxon>
        <taxon>Paenibacillus</taxon>
    </lineage>
</organism>
<dbReference type="PROSITE" id="PS51257">
    <property type="entry name" value="PROKAR_LIPOPROTEIN"/>
    <property type="match status" value="1"/>
</dbReference>
<evidence type="ECO:0000256" key="3">
    <source>
        <dbReference type="ARBA" id="ARBA00008725"/>
    </source>
</evidence>
<evidence type="ECO:0000256" key="8">
    <source>
        <dbReference type="ARBA" id="ARBA00023139"/>
    </source>
</evidence>
<evidence type="ECO:0000256" key="1">
    <source>
        <dbReference type="ARBA" id="ARBA00002841"/>
    </source>
</evidence>
<dbReference type="PANTHER" id="PTHR30570:SF1">
    <property type="entry name" value="PHOSPHATE-BINDING PROTEIN PSTS"/>
    <property type="match status" value="1"/>
</dbReference>
<gene>
    <name evidence="12" type="ORF">ACFSUF_13075</name>
</gene>
<keyword evidence="10" id="KW-1003">Cell membrane</keyword>
<keyword evidence="5 10" id="KW-0813">Transport</keyword>